<comment type="function">
    <text evidence="2 9">Ferredoxins are iron-sulfur proteins that transfer electrons in a wide variety of metabolic reactions.</text>
</comment>
<dbReference type="PANTHER" id="PTHR39163:SF1">
    <property type="entry name" value="FERREDOXIN"/>
    <property type="match status" value="1"/>
</dbReference>
<evidence type="ECO:0000256" key="1">
    <source>
        <dbReference type="ARBA" id="ARBA00001966"/>
    </source>
</evidence>
<organism evidence="11 12">
    <name type="scientific">Pelotalea chapellei</name>
    <dbReference type="NCBI Taxonomy" id="44671"/>
    <lineage>
        <taxon>Bacteria</taxon>
        <taxon>Pseudomonadati</taxon>
        <taxon>Thermodesulfobacteriota</taxon>
        <taxon>Desulfuromonadia</taxon>
        <taxon>Geobacterales</taxon>
        <taxon>Geobacteraceae</taxon>
        <taxon>Pelotalea</taxon>
    </lineage>
</organism>
<evidence type="ECO:0000256" key="4">
    <source>
        <dbReference type="ARBA" id="ARBA00022485"/>
    </source>
</evidence>
<evidence type="ECO:0000256" key="5">
    <source>
        <dbReference type="ARBA" id="ARBA00022723"/>
    </source>
</evidence>
<dbReference type="PRINTS" id="PR00352">
    <property type="entry name" value="3FE4SFRDOXIN"/>
</dbReference>
<keyword evidence="5 9" id="KW-0479">Metal-binding</keyword>
<evidence type="ECO:0000313" key="12">
    <source>
        <dbReference type="Proteomes" id="UP000784128"/>
    </source>
</evidence>
<dbReference type="EMBL" id="JAHDYS010000010">
    <property type="protein sequence ID" value="MBT1072432.1"/>
    <property type="molecule type" value="Genomic_DNA"/>
</dbReference>
<keyword evidence="3 9" id="KW-0813">Transport</keyword>
<dbReference type="Gene3D" id="3.30.70.20">
    <property type="match status" value="1"/>
</dbReference>
<evidence type="ECO:0000259" key="10">
    <source>
        <dbReference type="PROSITE" id="PS51379"/>
    </source>
</evidence>
<evidence type="ECO:0000256" key="7">
    <source>
        <dbReference type="ARBA" id="ARBA00023004"/>
    </source>
</evidence>
<protein>
    <recommendedName>
        <fullName evidence="9">Ferredoxin</fullName>
    </recommendedName>
</protein>
<keyword evidence="7 9" id="KW-0408">Iron</keyword>
<comment type="caution">
    <text evidence="11">The sequence shown here is derived from an EMBL/GenBank/DDBJ whole genome shotgun (WGS) entry which is preliminary data.</text>
</comment>
<dbReference type="InterPro" id="IPR017896">
    <property type="entry name" value="4Fe4S_Fe-S-bd"/>
</dbReference>
<dbReference type="InterPro" id="IPR052395">
    <property type="entry name" value="ET_Ferredoxin"/>
</dbReference>
<evidence type="ECO:0000256" key="3">
    <source>
        <dbReference type="ARBA" id="ARBA00022448"/>
    </source>
</evidence>
<dbReference type="Pfam" id="PF13370">
    <property type="entry name" value="Fer4_13"/>
    <property type="match status" value="1"/>
</dbReference>
<comment type="cofactor">
    <cofactor evidence="1">
        <name>[4Fe-4S] cluster</name>
        <dbReference type="ChEBI" id="CHEBI:49883"/>
    </cofactor>
</comment>
<sequence>MARKPWVDEDACISCGLCINNLPDVFQFADNGKAECYDPEGASEQEIQSEAIDACPVLCIHWKD</sequence>
<evidence type="ECO:0000256" key="2">
    <source>
        <dbReference type="ARBA" id="ARBA00003532"/>
    </source>
</evidence>
<keyword evidence="12" id="KW-1185">Reference proteome</keyword>
<dbReference type="PANTHER" id="PTHR39163">
    <property type="entry name" value="FERREDOXIN"/>
    <property type="match status" value="1"/>
</dbReference>
<accession>A0ABS5U9U3</accession>
<evidence type="ECO:0000256" key="8">
    <source>
        <dbReference type="ARBA" id="ARBA00023014"/>
    </source>
</evidence>
<keyword evidence="8 9" id="KW-0411">Iron-sulfur</keyword>
<keyword evidence="6 9" id="KW-0249">Electron transport</keyword>
<reference evidence="11 12" key="1">
    <citation type="submission" date="2021-05" db="EMBL/GenBank/DDBJ databases">
        <title>The draft genome of Geobacter chapellei DSM 13688.</title>
        <authorList>
            <person name="Xu Z."/>
            <person name="Masuda Y."/>
            <person name="Itoh H."/>
            <person name="Senoo K."/>
        </authorList>
    </citation>
    <scope>NUCLEOTIDE SEQUENCE [LARGE SCALE GENOMIC DNA]</scope>
    <source>
        <strain evidence="11 12">DSM 13688</strain>
    </source>
</reference>
<feature type="domain" description="4Fe-4S ferredoxin-type" evidence="10">
    <location>
        <begin position="3"/>
        <end position="31"/>
    </location>
</feature>
<evidence type="ECO:0000256" key="9">
    <source>
        <dbReference type="RuleBase" id="RU368020"/>
    </source>
</evidence>
<dbReference type="InterPro" id="IPR001080">
    <property type="entry name" value="3Fe4S_ferredoxin"/>
</dbReference>
<evidence type="ECO:0000313" key="11">
    <source>
        <dbReference type="EMBL" id="MBT1072432.1"/>
    </source>
</evidence>
<evidence type="ECO:0000256" key="6">
    <source>
        <dbReference type="ARBA" id="ARBA00022982"/>
    </source>
</evidence>
<gene>
    <name evidence="11" type="ORF">KJB30_11590</name>
</gene>
<name>A0ABS5U9U3_9BACT</name>
<proteinExistence type="predicted"/>
<dbReference type="Proteomes" id="UP000784128">
    <property type="component" value="Unassembled WGS sequence"/>
</dbReference>
<dbReference type="RefSeq" id="WP_214299383.1">
    <property type="nucleotide sequence ID" value="NZ_JAHDYS010000010.1"/>
</dbReference>
<dbReference type="SUPFAM" id="SSF54862">
    <property type="entry name" value="4Fe-4S ferredoxins"/>
    <property type="match status" value="1"/>
</dbReference>
<dbReference type="PROSITE" id="PS51379">
    <property type="entry name" value="4FE4S_FER_2"/>
    <property type="match status" value="1"/>
</dbReference>
<keyword evidence="4" id="KW-0004">4Fe-4S</keyword>